<proteinExistence type="predicted"/>
<feature type="transmembrane region" description="Helical" evidence="1">
    <location>
        <begin position="59"/>
        <end position="83"/>
    </location>
</feature>
<feature type="transmembrane region" description="Helical" evidence="1">
    <location>
        <begin position="138"/>
        <end position="160"/>
    </location>
</feature>
<keyword evidence="3" id="KW-1185">Reference proteome</keyword>
<protein>
    <submittedName>
        <fullName evidence="2">YoaK family protein</fullName>
    </submittedName>
</protein>
<dbReference type="PANTHER" id="PTHR37314:SF4">
    <property type="entry name" value="UPF0700 TRANSMEMBRANE PROTEIN YOAK"/>
    <property type="match status" value="1"/>
</dbReference>
<gene>
    <name evidence="2" type="ORF">ACFOEE_10370</name>
</gene>
<keyword evidence="1" id="KW-0812">Transmembrane</keyword>
<keyword evidence="1" id="KW-1133">Transmembrane helix</keyword>
<comment type="caution">
    <text evidence="2">The sequence shown here is derived from an EMBL/GenBank/DDBJ whole genome shotgun (WGS) entry which is preliminary data.</text>
</comment>
<feature type="transmembrane region" description="Helical" evidence="1">
    <location>
        <begin position="12"/>
        <end position="32"/>
    </location>
</feature>
<dbReference type="Pfam" id="PF06912">
    <property type="entry name" value="DUF1275"/>
    <property type="match status" value="1"/>
</dbReference>
<dbReference type="EMBL" id="JBHRSD010000017">
    <property type="protein sequence ID" value="MFC3032925.1"/>
    <property type="molecule type" value="Genomic_DNA"/>
</dbReference>
<evidence type="ECO:0000313" key="3">
    <source>
        <dbReference type="Proteomes" id="UP001595453"/>
    </source>
</evidence>
<accession>A0ABV7CJU6</accession>
<name>A0ABV7CJU6_9GAMM</name>
<dbReference type="InterPro" id="IPR010699">
    <property type="entry name" value="DUF1275"/>
</dbReference>
<dbReference type="PANTHER" id="PTHR37314">
    <property type="entry name" value="SLR0142 PROTEIN"/>
    <property type="match status" value="1"/>
</dbReference>
<evidence type="ECO:0000313" key="2">
    <source>
        <dbReference type="EMBL" id="MFC3032925.1"/>
    </source>
</evidence>
<dbReference type="Proteomes" id="UP001595453">
    <property type="component" value="Unassembled WGS sequence"/>
</dbReference>
<keyword evidence="1" id="KW-0472">Membrane</keyword>
<evidence type="ECO:0000256" key="1">
    <source>
        <dbReference type="SAM" id="Phobius"/>
    </source>
</evidence>
<feature type="transmembrane region" description="Helical" evidence="1">
    <location>
        <begin position="172"/>
        <end position="191"/>
    </location>
</feature>
<reference evidence="3" key="1">
    <citation type="journal article" date="2019" name="Int. J. Syst. Evol. Microbiol.">
        <title>The Global Catalogue of Microorganisms (GCM) 10K type strain sequencing project: providing services to taxonomists for standard genome sequencing and annotation.</title>
        <authorList>
            <consortium name="The Broad Institute Genomics Platform"/>
            <consortium name="The Broad Institute Genome Sequencing Center for Infectious Disease"/>
            <person name="Wu L."/>
            <person name="Ma J."/>
        </authorList>
    </citation>
    <scope>NUCLEOTIDE SEQUENCE [LARGE SCALE GENOMIC DNA]</scope>
    <source>
        <strain evidence="3">KCTC 42730</strain>
    </source>
</reference>
<organism evidence="2 3">
    <name type="scientific">Pseudoalteromonas fenneropenaei</name>
    <dbReference type="NCBI Taxonomy" id="1737459"/>
    <lineage>
        <taxon>Bacteria</taxon>
        <taxon>Pseudomonadati</taxon>
        <taxon>Pseudomonadota</taxon>
        <taxon>Gammaproteobacteria</taxon>
        <taxon>Alteromonadales</taxon>
        <taxon>Pseudoalteromonadaceae</taxon>
        <taxon>Pseudoalteromonas</taxon>
    </lineage>
</organism>
<dbReference type="RefSeq" id="WP_377123900.1">
    <property type="nucleotide sequence ID" value="NZ_JBHRSD010000017.1"/>
</dbReference>
<feature type="transmembrane region" description="Helical" evidence="1">
    <location>
        <begin position="197"/>
        <end position="216"/>
    </location>
</feature>
<feature type="transmembrane region" description="Helical" evidence="1">
    <location>
        <begin position="95"/>
        <end position="118"/>
    </location>
</feature>
<sequence length="221" mass="23471">MLNRLPRWIEAGAFVLAAIAGLVNAVGLLGVAHQAVSHLSGTATLFAIAATELQSKPQLVFHLLIILLSFVLGAAISGVLLHGQTLKLGRHYDTLLWVEALLLAAAAWLLTADLQAGLYCASMACGMQNALVTNYSGAIIRTTHLTGIFTDLGLMLGAWCRGERLDKRKVGLFLLIICGFIGGGSVGALLWPLLSFQVLYLAAIACGVLALIYLRLRHQSA</sequence>